<name>A0A8T0FU65_ARGBR</name>
<evidence type="ECO:0000256" key="2">
    <source>
        <dbReference type="SAM" id="MobiDB-lite"/>
    </source>
</evidence>
<feature type="region of interest" description="Disordered" evidence="2">
    <location>
        <begin position="352"/>
        <end position="402"/>
    </location>
</feature>
<feature type="region of interest" description="Disordered" evidence="2">
    <location>
        <begin position="743"/>
        <end position="768"/>
    </location>
</feature>
<feature type="compositionally biased region" description="Polar residues" evidence="2">
    <location>
        <begin position="86"/>
        <end position="100"/>
    </location>
</feature>
<gene>
    <name evidence="3" type="ORF">HNY73_002213</name>
</gene>
<feature type="compositionally biased region" description="Basic and acidic residues" evidence="2">
    <location>
        <begin position="477"/>
        <end position="498"/>
    </location>
</feature>
<feature type="compositionally biased region" description="Polar residues" evidence="2">
    <location>
        <begin position="53"/>
        <end position="71"/>
    </location>
</feature>
<feature type="compositionally biased region" description="Basic and acidic residues" evidence="2">
    <location>
        <begin position="205"/>
        <end position="220"/>
    </location>
</feature>
<evidence type="ECO:0000313" key="4">
    <source>
        <dbReference type="Proteomes" id="UP000807504"/>
    </source>
</evidence>
<reference evidence="3" key="2">
    <citation type="submission" date="2020-06" db="EMBL/GenBank/DDBJ databases">
        <authorList>
            <person name="Sheffer M."/>
        </authorList>
    </citation>
    <scope>NUCLEOTIDE SEQUENCE</scope>
</reference>
<feature type="compositionally biased region" description="Polar residues" evidence="2">
    <location>
        <begin position="759"/>
        <end position="768"/>
    </location>
</feature>
<feature type="coiled-coil region" evidence="1">
    <location>
        <begin position="977"/>
        <end position="1038"/>
    </location>
</feature>
<comment type="caution">
    <text evidence="3">The sequence shown here is derived from an EMBL/GenBank/DDBJ whole genome shotgun (WGS) entry which is preliminary data.</text>
</comment>
<reference evidence="3" key="1">
    <citation type="journal article" date="2020" name="bioRxiv">
        <title>Chromosome-level reference genome of the European wasp spider Argiope bruennichi: a resource for studies on range expansion and evolutionary adaptation.</title>
        <authorList>
            <person name="Sheffer M.M."/>
            <person name="Hoppe A."/>
            <person name="Krehenwinkel H."/>
            <person name="Uhl G."/>
            <person name="Kuss A.W."/>
            <person name="Jensen L."/>
            <person name="Jensen C."/>
            <person name="Gillespie R.G."/>
            <person name="Hoff K.J."/>
            <person name="Prost S."/>
        </authorList>
    </citation>
    <scope>NUCLEOTIDE SEQUENCE</scope>
</reference>
<feature type="region of interest" description="Disordered" evidence="2">
    <location>
        <begin position="1"/>
        <end position="119"/>
    </location>
</feature>
<evidence type="ECO:0000313" key="3">
    <source>
        <dbReference type="EMBL" id="KAF8794212.1"/>
    </source>
</evidence>
<sequence length="1053" mass="114483">MPGSTASPSDPSKAKVTSATTNAKTPQSSNSESCELIAGNGLMKSLDDKAETKQSSVSLDNRNNKELTSNKGDVKVEKSLPPTCLTELNSNKTSQSGQTKKLSDRESENKNTSSTDALKQTKKVYGLIKREYKSEISTVTNDGSSNVTNTSIDVKNVITKPKVYGLNKQTIKRDVESVKSEKEPVEEKKSFKIHNIWSQSQLSGKDTEKTSESKIASETKTSDVKVSSDIKISSDTKAFSGTKVPTDAKAASGNKVATDVKTAFGNKVTTDAKASSGTKVSTDAKVASEAKVSSDKISNNTKASSEIKVSSESDKLESESRVSKSPPKDFRTVRRTSDVIAARIQSMFSNFQSEKSAPVLPKKSKILDKGSSSISKISSDRETNSSVTAANEKTDPQIIPEVKNKLEKSVPILKDQKLESCSVKAESSSSTKEPKSAVVIPKENSNLDNEVVNLQGVSEGKKGDAKTESSINASSRLPDKKVPNTDGKMPIKKEDKSSSDGTKLFTITTNQEADSKSSNLTASSNNVMQNVTKDPGVKRSYNIINKPSSDPSEEKIILPIKSVNNSIVKEVVQSSNAKNIRKLNVSEINVENSLTSKESVISKTAVSQSFVTSQAVQLTSSTTQKSSTSVECNYSKVLKSSETTKTFVNGNTEATEISKIEVTKITPSTVPGIVPTVNVVFRTKSPLDSFSKDENRKKVVIETSANHAPVSSAVIMSPKPLNTPSVSSAAQSVDNALKTVENLQQSMSSSPKLPEKNSSKIPQNSELPSLNLSEKVETKTPISAGANHVISVESPANIVKGKVTETSSVAGKVTEHTFMSKSGDKIVESSTSLDISKQNFTEPSKIFSTEKSVDIQNKVTVVDLNDWSKKFQLLEQEPPRVPLRRRAQRDSLPPLLPIRSPSRFGSLKHIGDSPRYIPRSPSQSSLPQRYSYTEMLSKVCSMGVLPLVEPTMSKSCSSSSSQVSELWSELSEEQSTATHASEMLEAETAERMRLEKEVHELQKYERAVKDMEILKRRIQQQQEEEMEQKALMKKASDKRLAEALEDVDENYRC</sequence>
<feature type="compositionally biased region" description="Polar residues" evidence="2">
    <location>
        <begin position="295"/>
        <end position="308"/>
    </location>
</feature>
<dbReference type="Proteomes" id="UP000807504">
    <property type="component" value="Unassembled WGS sequence"/>
</dbReference>
<keyword evidence="1" id="KW-0175">Coiled coil</keyword>
<feature type="compositionally biased region" description="Basic and acidic residues" evidence="2">
    <location>
        <begin position="309"/>
        <end position="330"/>
    </location>
</feature>
<protein>
    <submittedName>
        <fullName evidence="3">Uncharacterized protein</fullName>
    </submittedName>
</protein>
<keyword evidence="4" id="KW-1185">Reference proteome</keyword>
<evidence type="ECO:0000256" key="1">
    <source>
        <dbReference type="SAM" id="Coils"/>
    </source>
</evidence>
<feature type="compositionally biased region" description="Polar residues" evidence="2">
    <location>
        <begin position="269"/>
        <end position="281"/>
    </location>
</feature>
<dbReference type="EMBL" id="JABXBU010000002">
    <property type="protein sequence ID" value="KAF8794212.1"/>
    <property type="molecule type" value="Genomic_DNA"/>
</dbReference>
<organism evidence="3 4">
    <name type="scientific">Argiope bruennichi</name>
    <name type="common">Wasp spider</name>
    <name type="synonym">Aranea bruennichi</name>
    <dbReference type="NCBI Taxonomy" id="94029"/>
    <lineage>
        <taxon>Eukaryota</taxon>
        <taxon>Metazoa</taxon>
        <taxon>Ecdysozoa</taxon>
        <taxon>Arthropoda</taxon>
        <taxon>Chelicerata</taxon>
        <taxon>Arachnida</taxon>
        <taxon>Araneae</taxon>
        <taxon>Araneomorphae</taxon>
        <taxon>Entelegynae</taxon>
        <taxon>Araneoidea</taxon>
        <taxon>Araneidae</taxon>
        <taxon>Argiope</taxon>
    </lineage>
</organism>
<feature type="compositionally biased region" description="Polar residues" evidence="2">
    <location>
        <begin position="1"/>
        <end position="33"/>
    </location>
</feature>
<feature type="region of interest" description="Disordered" evidence="2">
    <location>
        <begin position="200"/>
        <end position="220"/>
    </location>
</feature>
<feature type="region of interest" description="Disordered" evidence="2">
    <location>
        <begin position="269"/>
        <end position="330"/>
    </location>
</feature>
<feature type="compositionally biased region" description="Low complexity" evidence="2">
    <location>
        <begin position="420"/>
        <end position="430"/>
    </location>
</feature>
<accession>A0A8T0FU65</accession>
<feature type="region of interest" description="Disordered" evidence="2">
    <location>
        <begin position="418"/>
        <end position="502"/>
    </location>
</feature>
<proteinExistence type="predicted"/>
<dbReference type="AlphaFoldDB" id="A0A8T0FU65"/>